<dbReference type="RefSeq" id="WP_135498770.1">
    <property type="nucleotide sequence ID" value="NZ_SRLD01000034.1"/>
</dbReference>
<dbReference type="SUPFAM" id="SSF52141">
    <property type="entry name" value="Uracil-DNA glycosylase-like"/>
    <property type="match status" value="1"/>
</dbReference>
<sequence>MSTFATRLLHFLTTFPLPQALPDEAVALSPYQEATPLALLTRFTQHYYQDNRPRIALLGINPGRLGNGRTGVAFTDPVALADNCGIANELPRHRELSSRFVYEVVAAMGGPAVFYQDFFLGSLYPLVLLRHGRNYNYYDSPDLTKALEPDIRLSLRRQVLEVGLAQHTAVCLGRRNGQHLLRLNAELGLFGQIHVLDHPRYLMQYKQRELPQHVARYVAVLNECRATTMAAH</sequence>
<dbReference type="Pfam" id="PF03167">
    <property type="entry name" value="UDG"/>
    <property type="match status" value="1"/>
</dbReference>
<name>A0A4Z0PI46_9BACT</name>
<evidence type="ECO:0000313" key="2">
    <source>
        <dbReference type="EMBL" id="TGE14512.1"/>
    </source>
</evidence>
<dbReference type="InterPro" id="IPR005122">
    <property type="entry name" value="Uracil-DNA_glycosylase-like"/>
</dbReference>
<dbReference type="AlphaFoldDB" id="A0A4Z0PI46"/>
<comment type="caution">
    <text evidence="2">The sequence shown here is derived from an EMBL/GenBank/DDBJ whole genome shotgun (WGS) entry which is preliminary data.</text>
</comment>
<dbReference type="Gene3D" id="3.40.470.10">
    <property type="entry name" value="Uracil-DNA glycosylase-like domain"/>
    <property type="match status" value="1"/>
</dbReference>
<reference evidence="2 3" key="1">
    <citation type="submission" date="2019-04" db="EMBL/GenBank/DDBJ databases">
        <authorList>
            <person name="Feng G."/>
            <person name="Zhang J."/>
            <person name="Zhu H."/>
        </authorList>
    </citation>
    <scope>NUCLEOTIDE SEQUENCE [LARGE SCALE GENOMIC DNA]</scope>
    <source>
        <strain evidence="2 3">JCM 17223</strain>
    </source>
</reference>
<dbReference type="CDD" id="cd19375">
    <property type="entry name" value="UDG-F3-like_SMUG2"/>
    <property type="match status" value="1"/>
</dbReference>
<feature type="domain" description="Uracil-DNA glycosylase-like" evidence="1">
    <location>
        <begin position="47"/>
        <end position="221"/>
    </location>
</feature>
<dbReference type="InterPro" id="IPR036895">
    <property type="entry name" value="Uracil-DNA_glycosylase-like_sf"/>
</dbReference>
<accession>A0A4Z0PI46</accession>
<gene>
    <name evidence="2" type="ORF">E5J99_15730</name>
</gene>
<protein>
    <submittedName>
        <fullName evidence="2">DUF4918 family protein</fullName>
    </submittedName>
</protein>
<organism evidence="2 3">
    <name type="scientific">Hymenobacter elongatus</name>
    <dbReference type="NCBI Taxonomy" id="877208"/>
    <lineage>
        <taxon>Bacteria</taxon>
        <taxon>Pseudomonadati</taxon>
        <taxon>Bacteroidota</taxon>
        <taxon>Cytophagia</taxon>
        <taxon>Cytophagales</taxon>
        <taxon>Hymenobacteraceae</taxon>
        <taxon>Hymenobacter</taxon>
    </lineage>
</organism>
<evidence type="ECO:0000313" key="3">
    <source>
        <dbReference type="Proteomes" id="UP000297739"/>
    </source>
</evidence>
<dbReference type="Proteomes" id="UP000297739">
    <property type="component" value="Unassembled WGS sequence"/>
</dbReference>
<keyword evidence="3" id="KW-1185">Reference proteome</keyword>
<proteinExistence type="predicted"/>
<dbReference type="OrthoDB" id="7107805at2"/>
<dbReference type="InterPro" id="IPR032579">
    <property type="entry name" value="Phe_SMUG2-like"/>
</dbReference>
<dbReference type="EMBL" id="SRLD01000034">
    <property type="protein sequence ID" value="TGE14512.1"/>
    <property type="molecule type" value="Genomic_DNA"/>
</dbReference>
<evidence type="ECO:0000259" key="1">
    <source>
        <dbReference type="Pfam" id="PF03167"/>
    </source>
</evidence>